<proteinExistence type="predicted"/>
<dbReference type="OrthoDB" id="2625323at2"/>
<gene>
    <name evidence="1" type="ORF">AS594_13885</name>
</gene>
<dbReference type="STRING" id="285458.BGM19_22925"/>
<evidence type="ECO:0008006" key="3">
    <source>
        <dbReference type="Google" id="ProtNLM"/>
    </source>
</evidence>
<organism evidence="1 2">
    <name type="scientific">Streptomyces agglomeratus</name>
    <dbReference type="NCBI Taxonomy" id="285458"/>
    <lineage>
        <taxon>Bacteria</taxon>
        <taxon>Bacillati</taxon>
        <taxon>Actinomycetota</taxon>
        <taxon>Actinomycetes</taxon>
        <taxon>Kitasatosporales</taxon>
        <taxon>Streptomycetaceae</taxon>
        <taxon>Streptomyces</taxon>
    </lineage>
</organism>
<sequence>MSSRDTSATTDRITEFVTSQFLPDVDASELAADYDLVDNGVIDSLGLIRVISWVSETFELPLDDIPIAAENFRSVEAIDRFVTGAKAPATAV</sequence>
<dbReference type="RefSeq" id="WP_069927344.1">
    <property type="nucleotide sequence ID" value="NZ_MEHI01000001.1"/>
</dbReference>
<protein>
    <recommendedName>
        <fullName evidence="3">Acyl carrier protein</fullName>
    </recommendedName>
</protein>
<evidence type="ECO:0000313" key="1">
    <source>
        <dbReference type="EMBL" id="OEJ25414.1"/>
    </source>
</evidence>
<keyword evidence="2" id="KW-1185">Reference proteome</keyword>
<dbReference type="AlphaFoldDB" id="A0A1E5P7Q3"/>
<name>A0A1E5P7Q3_9ACTN</name>
<dbReference type="InterPro" id="IPR036736">
    <property type="entry name" value="ACP-like_sf"/>
</dbReference>
<dbReference type="EMBL" id="MEHJ01000001">
    <property type="protein sequence ID" value="OEJ25414.1"/>
    <property type="molecule type" value="Genomic_DNA"/>
</dbReference>
<reference evidence="1 2" key="1">
    <citation type="submission" date="2016-08" db="EMBL/GenBank/DDBJ databases">
        <title>Complete genome sequence of Streptomyces agglomeratus strain 6-3-2, a novel anti-MRSA actinomycete isolated from Wuli of Tebit, China.</title>
        <authorList>
            <person name="Chen X."/>
        </authorList>
    </citation>
    <scope>NUCLEOTIDE SEQUENCE [LARGE SCALE GENOMIC DNA]</scope>
    <source>
        <strain evidence="1 2">6-3-2</strain>
    </source>
</reference>
<comment type="caution">
    <text evidence="1">The sequence shown here is derived from an EMBL/GenBank/DDBJ whole genome shotgun (WGS) entry which is preliminary data.</text>
</comment>
<evidence type="ECO:0000313" key="2">
    <source>
        <dbReference type="Proteomes" id="UP000095759"/>
    </source>
</evidence>
<dbReference type="SUPFAM" id="SSF47336">
    <property type="entry name" value="ACP-like"/>
    <property type="match status" value="1"/>
</dbReference>
<dbReference type="Proteomes" id="UP000095759">
    <property type="component" value="Unassembled WGS sequence"/>
</dbReference>
<accession>A0A1E5P7Q3</accession>
<dbReference type="Gene3D" id="1.10.1200.10">
    <property type="entry name" value="ACP-like"/>
    <property type="match status" value="1"/>
</dbReference>